<evidence type="ECO:0000313" key="2">
    <source>
        <dbReference type="Proteomes" id="UP001597417"/>
    </source>
</evidence>
<dbReference type="Proteomes" id="UP001597417">
    <property type="component" value="Unassembled WGS sequence"/>
</dbReference>
<keyword evidence="2" id="KW-1185">Reference proteome</keyword>
<dbReference type="RefSeq" id="WP_378263564.1">
    <property type="nucleotide sequence ID" value="NZ_JBHUKR010000006.1"/>
</dbReference>
<proteinExistence type="predicted"/>
<gene>
    <name evidence="1" type="ORF">ACFSXZ_09795</name>
</gene>
<accession>A0ABW5FV81</accession>
<dbReference type="EMBL" id="JBHUKR010000006">
    <property type="protein sequence ID" value="MFD2416616.1"/>
    <property type="molecule type" value="Genomic_DNA"/>
</dbReference>
<sequence length="74" mass="8254">MEWRCAECGEPESGKNKALVVCHHCGKLLCLDDRISARNDVFEGDDETANVAYHCTDCYETHHKVSESGQGQPE</sequence>
<name>A0ABW5FV81_9PSEU</name>
<reference evidence="2" key="1">
    <citation type="journal article" date="2019" name="Int. J. Syst. Evol. Microbiol.">
        <title>The Global Catalogue of Microorganisms (GCM) 10K type strain sequencing project: providing services to taxonomists for standard genome sequencing and annotation.</title>
        <authorList>
            <consortium name="The Broad Institute Genomics Platform"/>
            <consortium name="The Broad Institute Genome Sequencing Center for Infectious Disease"/>
            <person name="Wu L."/>
            <person name="Ma J."/>
        </authorList>
    </citation>
    <scope>NUCLEOTIDE SEQUENCE [LARGE SCALE GENOMIC DNA]</scope>
    <source>
        <strain evidence="2">CGMCC 4.7645</strain>
    </source>
</reference>
<organism evidence="1 2">
    <name type="scientific">Amycolatopsis pigmentata</name>
    <dbReference type="NCBI Taxonomy" id="450801"/>
    <lineage>
        <taxon>Bacteria</taxon>
        <taxon>Bacillati</taxon>
        <taxon>Actinomycetota</taxon>
        <taxon>Actinomycetes</taxon>
        <taxon>Pseudonocardiales</taxon>
        <taxon>Pseudonocardiaceae</taxon>
        <taxon>Amycolatopsis</taxon>
    </lineage>
</organism>
<evidence type="ECO:0000313" key="1">
    <source>
        <dbReference type="EMBL" id="MFD2416616.1"/>
    </source>
</evidence>
<evidence type="ECO:0008006" key="3">
    <source>
        <dbReference type="Google" id="ProtNLM"/>
    </source>
</evidence>
<protein>
    <recommendedName>
        <fullName evidence="3">DUF2180 family protein</fullName>
    </recommendedName>
</protein>
<comment type="caution">
    <text evidence="1">The sequence shown here is derived from an EMBL/GenBank/DDBJ whole genome shotgun (WGS) entry which is preliminary data.</text>
</comment>